<evidence type="ECO:0000313" key="4">
    <source>
        <dbReference type="EMBL" id="OLN86272.1"/>
    </source>
</evidence>
<reference evidence="4 5" key="1">
    <citation type="submission" date="2016-11" db="EMBL/GenBank/DDBJ databases">
        <title>Draft Genome Assembly of Colletotrichum chlorophyti a pathogen of herbaceous plants.</title>
        <authorList>
            <person name="Gan P."/>
            <person name="Narusaka M."/>
            <person name="Tsushima A."/>
            <person name="Narusaka Y."/>
            <person name="Takano Y."/>
            <person name="Shirasu K."/>
        </authorList>
    </citation>
    <scope>NUCLEOTIDE SEQUENCE [LARGE SCALE GENOMIC DNA]</scope>
    <source>
        <strain evidence="4 5">NTL11</strain>
    </source>
</reference>
<gene>
    <name evidence="4" type="ORF">CCHL11_04070</name>
</gene>
<dbReference type="PANTHER" id="PTHR37534:SF46">
    <property type="entry name" value="ZN(II)2CYS6 TRANSCRIPTION FACTOR (EUROFUNG)"/>
    <property type="match status" value="1"/>
</dbReference>
<comment type="caution">
    <text evidence="4">The sequence shown here is derived from an EMBL/GenBank/DDBJ whole genome shotgun (WGS) entry which is preliminary data.</text>
</comment>
<dbReference type="Pfam" id="PF11951">
    <property type="entry name" value="Fungal_trans_2"/>
    <property type="match status" value="2"/>
</dbReference>
<evidence type="ECO:0008006" key="6">
    <source>
        <dbReference type="Google" id="ProtNLM"/>
    </source>
</evidence>
<keyword evidence="5" id="KW-1185">Reference proteome</keyword>
<organism evidence="4 5">
    <name type="scientific">Colletotrichum chlorophyti</name>
    <dbReference type="NCBI Taxonomy" id="708187"/>
    <lineage>
        <taxon>Eukaryota</taxon>
        <taxon>Fungi</taxon>
        <taxon>Dikarya</taxon>
        <taxon>Ascomycota</taxon>
        <taxon>Pezizomycotina</taxon>
        <taxon>Sordariomycetes</taxon>
        <taxon>Hypocreomycetidae</taxon>
        <taxon>Glomerellales</taxon>
        <taxon>Glomerellaceae</taxon>
        <taxon>Colletotrichum</taxon>
    </lineage>
</organism>
<evidence type="ECO:0000256" key="1">
    <source>
        <dbReference type="ARBA" id="ARBA00004123"/>
    </source>
</evidence>
<accession>A0A1Q8RPQ2</accession>
<evidence type="ECO:0000256" key="3">
    <source>
        <dbReference type="SAM" id="MobiDB-lite"/>
    </source>
</evidence>
<sequence length="556" mass="62506">TPGRLITSGNHGSVNGPPVSPRPPPNILLRPRLPAPESRYLEDVVLSNPFNDNADDDNRVVLSRPRENAQITVNGYIKFSTKRAREPVLLPRQARDDSDPQTLVVRLFSTPNFNWEKELQDDDRNLFVFCDVLDKSNCWIENVPRMAATESGVRHAILALSATYVLDYQPKKSIRRAALEHYKKAVIILDLALREARVNTPSEAEADALVSVITLLNMIDVVSPEQRRPRHLLPRWLEGARLACRVLDATDPGHRYWLPENIQPTSTQLGNMIIASRAAILALPMKPLDVEDTNNGKFSWLLQGTARDAHTIHGGCGMSPLLLNRFSQITQVSASYRDDPYNTEFWVNRWAENMVPELEALHQWLPPGSLTESPSADPQADVPGDTPTLSALLRSRDLNKEDFQKAREYMSTLTAEVWRLAAIIYLQCRLMRLPRSHPDVVTNLSKLAGHIRRMPTSGHLFTAQAPFFPVFLLGIVAVEKEHSQCAMDWFHAVIRTSCRSSVPPAFEALERIRAWMATDLGETSCGALSQRIADRQAWWETLVDHIVATEGVLCLI</sequence>
<dbReference type="EMBL" id="MPGH01000132">
    <property type="protein sequence ID" value="OLN86272.1"/>
    <property type="molecule type" value="Genomic_DNA"/>
</dbReference>
<dbReference type="GO" id="GO:0005634">
    <property type="term" value="C:nucleus"/>
    <property type="evidence" value="ECO:0007669"/>
    <property type="project" value="UniProtKB-SubCell"/>
</dbReference>
<evidence type="ECO:0000256" key="2">
    <source>
        <dbReference type="ARBA" id="ARBA00023242"/>
    </source>
</evidence>
<dbReference type="PANTHER" id="PTHR37534">
    <property type="entry name" value="TRANSCRIPTIONAL ACTIVATOR PROTEIN UGA3"/>
    <property type="match status" value="1"/>
</dbReference>
<dbReference type="OrthoDB" id="3597252at2759"/>
<protein>
    <recommendedName>
        <fullName evidence="6">Acriflavine sensitivity control protein acr-2</fullName>
    </recommendedName>
</protein>
<dbReference type="InterPro" id="IPR021858">
    <property type="entry name" value="Fun_TF"/>
</dbReference>
<feature type="region of interest" description="Disordered" evidence="3">
    <location>
        <begin position="366"/>
        <end position="388"/>
    </location>
</feature>
<comment type="subcellular location">
    <subcellularLocation>
        <location evidence="1">Nucleus</location>
    </subcellularLocation>
</comment>
<feature type="region of interest" description="Disordered" evidence="3">
    <location>
        <begin position="1"/>
        <end position="25"/>
    </location>
</feature>
<feature type="non-terminal residue" evidence="4">
    <location>
        <position position="556"/>
    </location>
</feature>
<evidence type="ECO:0000313" key="5">
    <source>
        <dbReference type="Proteomes" id="UP000186583"/>
    </source>
</evidence>
<name>A0A1Q8RPQ2_9PEZI</name>
<feature type="non-terminal residue" evidence="4">
    <location>
        <position position="1"/>
    </location>
</feature>
<keyword evidence="2" id="KW-0539">Nucleus</keyword>
<dbReference type="AlphaFoldDB" id="A0A1Q8RPQ2"/>
<dbReference type="Proteomes" id="UP000186583">
    <property type="component" value="Unassembled WGS sequence"/>
</dbReference>
<proteinExistence type="predicted"/>